<dbReference type="Pfam" id="PF11788">
    <property type="entry name" value="MRP-L46"/>
    <property type="match status" value="1"/>
</dbReference>
<proteinExistence type="predicted"/>
<evidence type="ECO:0000256" key="1">
    <source>
        <dbReference type="ARBA" id="ARBA00035534"/>
    </source>
</evidence>
<dbReference type="Gene3D" id="3.90.79.10">
    <property type="entry name" value="Nucleoside Triphosphate Pyrophosphohydrolase"/>
    <property type="match status" value="1"/>
</dbReference>
<evidence type="ECO:0000313" key="3">
    <source>
        <dbReference type="EMBL" id="VBB27053.1"/>
    </source>
</evidence>
<dbReference type="InterPro" id="IPR015797">
    <property type="entry name" value="NUDIX_hydrolase-like_dom_sf"/>
</dbReference>
<evidence type="ECO:0000313" key="4">
    <source>
        <dbReference type="Proteomes" id="UP000276991"/>
    </source>
</evidence>
<dbReference type="SUPFAM" id="SSF55811">
    <property type="entry name" value="Nudix"/>
    <property type="match status" value="1"/>
</dbReference>
<feature type="domain" description="Large ribosomal subunit protein mL46 N-terminal" evidence="2">
    <location>
        <begin position="59"/>
        <end position="146"/>
    </location>
</feature>
<dbReference type="GO" id="GO:0005762">
    <property type="term" value="C:mitochondrial large ribosomal subunit"/>
    <property type="evidence" value="ECO:0007669"/>
    <property type="project" value="TreeGrafter"/>
</dbReference>
<dbReference type="OrthoDB" id="410701at2759"/>
<accession>A0A498S622</accession>
<dbReference type="InterPro" id="IPR021757">
    <property type="entry name" value="Ribosomal_mL46_N"/>
</dbReference>
<dbReference type="GO" id="GO:0003735">
    <property type="term" value="F:structural constituent of ribosome"/>
    <property type="evidence" value="ECO:0007669"/>
    <property type="project" value="InterPro"/>
</dbReference>
<sequence length="321" mass="37555">MRCGTDLLWWAVRKAKAHFRMVSVCKSFDVIAIMRHRVLNQISRLHSSLASSSEGSHVWDIFASVALIRPPIIAPPMNDIEKRYHDFMLQRELENSLRCDFELRQLRDERLLKERERLKMIGEEANLQEEIGILASVDEENWRKQADRIREQLAIGDLTKFSKADSKSLQRKIDEFLVLIVCQKFGRKDGYHSPWHLPQLQNLPGESLKQTSERCLKELFTTEVYGKGISNAPFSVYFYCYPVKLRQRLKTQSRGAAVFFFKALYMNRVSLMVNEDEVADYKWVNAEEFAASMKHKISYLRAVSTLFPSYLLARNNFEYVK</sequence>
<gene>
    <name evidence="3" type="ORF">NAV_LOCUS1883</name>
</gene>
<dbReference type="Proteomes" id="UP000276991">
    <property type="component" value="Unassembled WGS sequence"/>
</dbReference>
<keyword evidence="4" id="KW-1185">Reference proteome</keyword>
<organism evidence="3 4">
    <name type="scientific">Acanthocheilonema viteae</name>
    <name type="common">Filarial nematode worm</name>
    <name type="synonym">Dipetalonema viteae</name>
    <dbReference type="NCBI Taxonomy" id="6277"/>
    <lineage>
        <taxon>Eukaryota</taxon>
        <taxon>Metazoa</taxon>
        <taxon>Ecdysozoa</taxon>
        <taxon>Nematoda</taxon>
        <taxon>Chromadorea</taxon>
        <taxon>Rhabditida</taxon>
        <taxon>Spirurina</taxon>
        <taxon>Spiruromorpha</taxon>
        <taxon>Filarioidea</taxon>
        <taxon>Onchocercidae</taxon>
        <taxon>Acanthocheilonema</taxon>
    </lineage>
</organism>
<evidence type="ECO:0000259" key="2">
    <source>
        <dbReference type="Pfam" id="PF11788"/>
    </source>
</evidence>
<dbReference type="AlphaFoldDB" id="A0A498S622"/>
<dbReference type="STRING" id="6277.A0A498S622"/>
<name>A0A498S622_ACAVI</name>
<dbReference type="EMBL" id="UPTC01000175">
    <property type="protein sequence ID" value="VBB27053.1"/>
    <property type="molecule type" value="Genomic_DNA"/>
</dbReference>
<dbReference type="PANTHER" id="PTHR13124">
    <property type="entry name" value="39S RIBOSOMAL PROTEIN L46, MITOCHONDRIAL PRECURSOR-RELATED"/>
    <property type="match status" value="1"/>
</dbReference>
<protein>
    <recommendedName>
        <fullName evidence="1">39S ribosomal protein L46, mitochondrial</fullName>
    </recommendedName>
</protein>
<dbReference type="InterPro" id="IPR040008">
    <property type="entry name" value="Ribosomal_mL46"/>
</dbReference>
<reference evidence="3 4" key="1">
    <citation type="submission" date="2018-08" db="EMBL/GenBank/DDBJ databases">
        <authorList>
            <person name="Laetsch R D."/>
            <person name="Stevens L."/>
            <person name="Kumar S."/>
            <person name="Blaxter L. M."/>
        </authorList>
    </citation>
    <scope>NUCLEOTIDE SEQUENCE [LARGE SCALE GENOMIC DNA]</scope>
</reference>
<dbReference type="PANTHER" id="PTHR13124:SF12">
    <property type="entry name" value="LARGE RIBOSOMAL SUBUNIT PROTEIN ML46"/>
    <property type="match status" value="1"/>
</dbReference>